<feature type="transmembrane region" description="Helical" evidence="5">
    <location>
        <begin position="428"/>
        <end position="448"/>
    </location>
</feature>
<comment type="function">
    <text evidence="5">NDH-1 shuttles electrons from NADH, via FMN and iron-sulfur (Fe-S) centers, to quinones in the respiratory chain. The immediate electron acceptor for the enzyme in this species is believed to be a menaquinone. Couples the redox reaction to proton translocation (for every two electrons transferred, four hydrogen ions are translocated across the cytoplasmic membrane), and thus conserves the redox energy in a proton gradient.</text>
</comment>
<dbReference type="RefSeq" id="WP_068218050.1">
    <property type="nucleotide sequence ID" value="NZ_CP139724.1"/>
</dbReference>
<feature type="transmembrane region" description="Helical" evidence="5">
    <location>
        <begin position="94"/>
        <end position="112"/>
    </location>
</feature>
<dbReference type="InterPro" id="IPR001750">
    <property type="entry name" value="ND/Mrp_TM"/>
</dbReference>
<dbReference type="EC" id="7.1.1.-" evidence="5"/>
<evidence type="ECO:0000256" key="5">
    <source>
        <dbReference type="HAMAP-Rule" id="MF_00445"/>
    </source>
</evidence>
<feature type="transmembrane region" description="Helical" evidence="5">
    <location>
        <begin position="25"/>
        <end position="46"/>
    </location>
</feature>
<comment type="catalytic activity">
    <reaction evidence="5">
        <text>a quinone + NADH + 5 H(+)(in) = a quinol + NAD(+) + 4 H(+)(out)</text>
        <dbReference type="Rhea" id="RHEA:57888"/>
        <dbReference type="ChEBI" id="CHEBI:15378"/>
        <dbReference type="ChEBI" id="CHEBI:24646"/>
        <dbReference type="ChEBI" id="CHEBI:57540"/>
        <dbReference type="ChEBI" id="CHEBI:57945"/>
        <dbReference type="ChEBI" id="CHEBI:132124"/>
    </reaction>
</comment>
<evidence type="ECO:0000256" key="4">
    <source>
        <dbReference type="ARBA" id="ARBA00023136"/>
    </source>
</evidence>
<dbReference type="GO" id="GO:0005886">
    <property type="term" value="C:plasma membrane"/>
    <property type="evidence" value="ECO:0007669"/>
    <property type="project" value="UniProtKB-SubCell"/>
</dbReference>
<keyword evidence="5" id="KW-0874">Quinone</keyword>
<dbReference type="InterPro" id="IPR010096">
    <property type="entry name" value="NADH-Q_OxRdtase_suN/2"/>
</dbReference>
<dbReference type="GO" id="GO:0042773">
    <property type="term" value="P:ATP synthesis coupled electron transport"/>
    <property type="evidence" value="ECO:0007669"/>
    <property type="project" value="InterPro"/>
</dbReference>
<keyword evidence="9" id="KW-1185">Reference proteome</keyword>
<feature type="transmembrane region" description="Helical" evidence="5">
    <location>
        <begin position="469"/>
        <end position="488"/>
    </location>
</feature>
<evidence type="ECO:0000256" key="2">
    <source>
        <dbReference type="ARBA" id="ARBA00022692"/>
    </source>
</evidence>
<dbReference type="GO" id="GO:0048038">
    <property type="term" value="F:quinone binding"/>
    <property type="evidence" value="ECO:0007669"/>
    <property type="project" value="UniProtKB-KW"/>
</dbReference>
<keyword evidence="4 5" id="KW-0472">Membrane</keyword>
<feature type="transmembrane region" description="Helical" evidence="5">
    <location>
        <begin position="124"/>
        <end position="142"/>
    </location>
</feature>
<dbReference type="HAMAP" id="MF_00445">
    <property type="entry name" value="NDH1_NuoN_1"/>
    <property type="match status" value="1"/>
</dbReference>
<dbReference type="STRING" id="333140.AWW68_06365"/>
<comment type="caution">
    <text evidence="8">The sequence shown here is derived from an EMBL/GenBank/DDBJ whole genome shotgun (WGS) entry which is preliminary data.</text>
</comment>
<feature type="transmembrane region" description="Helical" evidence="5">
    <location>
        <begin position="222"/>
        <end position="247"/>
    </location>
</feature>
<feature type="transmembrane region" description="Helical" evidence="5">
    <location>
        <begin position="180"/>
        <end position="202"/>
    </location>
</feature>
<dbReference type="Proteomes" id="UP000075606">
    <property type="component" value="Unassembled WGS sequence"/>
</dbReference>
<dbReference type="AlphaFoldDB" id="A0A150XI58"/>
<feature type="transmembrane region" description="Helical" evidence="5">
    <location>
        <begin position="291"/>
        <end position="310"/>
    </location>
</feature>
<evidence type="ECO:0000313" key="8">
    <source>
        <dbReference type="EMBL" id="KYG78386.1"/>
    </source>
</evidence>
<dbReference type="GO" id="GO:0050136">
    <property type="term" value="F:NADH dehydrogenase (quinone) (non-electrogenic) activity"/>
    <property type="evidence" value="ECO:0007669"/>
    <property type="project" value="UniProtKB-UniRule"/>
</dbReference>
<comment type="subunit">
    <text evidence="5">NDH-1 is composed of 14 different subunits. Subunits NuoA, H, J, K, L, M, N constitute the membrane sector of the complex.</text>
</comment>
<keyword evidence="2 5" id="KW-0812">Transmembrane</keyword>
<dbReference type="EMBL" id="LRPC01000001">
    <property type="protein sequence ID" value="KYG78386.1"/>
    <property type="molecule type" value="Genomic_DNA"/>
</dbReference>
<evidence type="ECO:0000256" key="1">
    <source>
        <dbReference type="ARBA" id="ARBA00004127"/>
    </source>
</evidence>
<feature type="domain" description="NADH:quinone oxidoreductase/Mrp antiporter transmembrane" evidence="7">
    <location>
        <begin position="144"/>
        <end position="423"/>
    </location>
</feature>
<sequence length="504" mass="55693">MVGAAMQMADGLKEQLQSLTEGVAFLWPEITLVVGLLLVLLFDLIFQNKKEVGIAAISISVLSFLLVAQCLSFVPNLEAKDLFVGLITVSSGANLFKIGFTLTALFALIMAAQSKKYAQQYFSSSEWLVSLFGLLLGAFLMTASSNLLMIYVSIEVVSISSYLLTGLGKGLKKSEAALKYLLYGAAASAVMLYGMSWLYGLTGSLDINTDTFIVGMNAAQPFTLNIAIFMVLAGVLFKLGAFPLHIWSPDVYESAPMPTVTVFSIVPKLAAVFVLFRLISSTETTDFNWQQWLGILAIGGMTIGNFSALWQRNAKRMLAYSSIAHAAFMLSGVLLFNRAGIEVTVFYAFIYLIMNLAAFYLIQVFENATGSVNFDSFRGLGKTMPYTAILLLVVMISLTGLPPVAGFNAKLFLFSAVYEGYVSTGDQIILWVFIFGLLNTVVSLFYYIRIPYLLFFKTGDQIITKQEGFRWHMAWGTFLVLPLFLLFFRSDWFVDLLNSINFVF</sequence>
<organism evidence="8 9">
    <name type="scientific">Roseivirga spongicola</name>
    <dbReference type="NCBI Taxonomy" id="333140"/>
    <lineage>
        <taxon>Bacteria</taxon>
        <taxon>Pseudomonadati</taxon>
        <taxon>Bacteroidota</taxon>
        <taxon>Cytophagia</taxon>
        <taxon>Cytophagales</taxon>
        <taxon>Roseivirgaceae</taxon>
        <taxon>Roseivirga</taxon>
    </lineage>
</organism>
<keyword evidence="5" id="KW-0813">Transport</keyword>
<dbReference type="OrthoDB" id="9811718at2"/>
<keyword evidence="3 5" id="KW-1133">Transmembrane helix</keyword>
<name>A0A150XI58_9BACT</name>
<feature type="transmembrane region" description="Helical" evidence="5">
    <location>
        <begin position="345"/>
        <end position="365"/>
    </location>
</feature>
<evidence type="ECO:0000259" key="7">
    <source>
        <dbReference type="Pfam" id="PF00361"/>
    </source>
</evidence>
<evidence type="ECO:0000256" key="6">
    <source>
        <dbReference type="RuleBase" id="RU000320"/>
    </source>
</evidence>
<accession>A0A150XI58</accession>
<protein>
    <recommendedName>
        <fullName evidence="5">NADH-quinone oxidoreductase subunit N</fullName>
        <ecNumber evidence="5">7.1.1.-</ecNumber>
    </recommendedName>
    <alternativeName>
        <fullName evidence="5">NADH dehydrogenase I subunit N</fullName>
    </alternativeName>
    <alternativeName>
        <fullName evidence="5">NDH-1 subunit N</fullName>
    </alternativeName>
</protein>
<comment type="subcellular location">
    <subcellularLocation>
        <location evidence="5">Cell membrane</location>
        <topology evidence="5">Multi-pass membrane protein</topology>
    </subcellularLocation>
    <subcellularLocation>
        <location evidence="1">Endomembrane system</location>
        <topology evidence="1">Multi-pass membrane protein</topology>
    </subcellularLocation>
    <subcellularLocation>
        <location evidence="6">Membrane</location>
        <topology evidence="6">Multi-pass membrane protein</topology>
    </subcellularLocation>
</comment>
<feature type="transmembrane region" description="Helical" evidence="5">
    <location>
        <begin position="53"/>
        <end position="74"/>
    </location>
</feature>
<dbReference type="GO" id="GO:0012505">
    <property type="term" value="C:endomembrane system"/>
    <property type="evidence" value="ECO:0007669"/>
    <property type="project" value="UniProtKB-SubCell"/>
</dbReference>
<gene>
    <name evidence="5" type="primary">nuoN</name>
    <name evidence="8" type="ORF">AWW68_06365</name>
</gene>
<evidence type="ECO:0000313" key="9">
    <source>
        <dbReference type="Proteomes" id="UP000075606"/>
    </source>
</evidence>
<dbReference type="Pfam" id="PF00361">
    <property type="entry name" value="Proton_antipo_M"/>
    <property type="match status" value="1"/>
</dbReference>
<proteinExistence type="inferred from homology"/>
<keyword evidence="5" id="KW-1003">Cell membrane</keyword>
<feature type="transmembrane region" description="Helical" evidence="5">
    <location>
        <begin position="148"/>
        <end position="168"/>
    </location>
</feature>
<evidence type="ECO:0000256" key="3">
    <source>
        <dbReference type="ARBA" id="ARBA00022989"/>
    </source>
</evidence>
<feature type="transmembrane region" description="Helical" evidence="5">
    <location>
        <begin position="317"/>
        <end position="339"/>
    </location>
</feature>
<dbReference type="GO" id="GO:0008137">
    <property type="term" value="F:NADH dehydrogenase (ubiquinone) activity"/>
    <property type="evidence" value="ECO:0007669"/>
    <property type="project" value="InterPro"/>
</dbReference>
<comment type="similarity">
    <text evidence="5">Belongs to the complex I subunit 2 family.</text>
</comment>
<keyword evidence="5" id="KW-0520">NAD</keyword>
<dbReference type="PANTHER" id="PTHR22773">
    <property type="entry name" value="NADH DEHYDROGENASE"/>
    <property type="match status" value="1"/>
</dbReference>
<feature type="transmembrane region" description="Helical" evidence="5">
    <location>
        <begin position="386"/>
        <end position="408"/>
    </location>
</feature>
<feature type="transmembrane region" description="Helical" evidence="5">
    <location>
        <begin position="259"/>
        <end position="279"/>
    </location>
</feature>
<keyword evidence="5" id="KW-1278">Translocase</keyword>
<reference evidence="8 9" key="1">
    <citation type="submission" date="2016-01" db="EMBL/GenBank/DDBJ databases">
        <title>Genome sequencing of Roseivirga spongicola UST030701-084.</title>
        <authorList>
            <person name="Selvaratnam C."/>
            <person name="Thevarajoo S."/>
            <person name="Goh K.M."/>
            <person name="Ee R."/>
            <person name="Chan K.-G."/>
            <person name="Chong C.S."/>
        </authorList>
    </citation>
    <scope>NUCLEOTIDE SEQUENCE [LARGE SCALE GENOMIC DNA]</scope>
    <source>
        <strain evidence="8 9">UST030701-084</strain>
    </source>
</reference>